<dbReference type="AlphaFoldDB" id="A0AAD8B8G3"/>
<keyword evidence="7" id="KW-1185">Reference proteome</keyword>
<comment type="caution">
    <text evidence="6">The sequence shown here is derived from an EMBL/GenBank/DDBJ whole genome shotgun (WGS) entry which is preliminary data.</text>
</comment>
<gene>
    <name evidence="6" type="ORF">Bpfe_020556</name>
</gene>
<keyword evidence="4" id="KW-1133">Transmembrane helix</keyword>
<evidence type="ECO:0000256" key="1">
    <source>
        <dbReference type="ARBA" id="ARBA00008535"/>
    </source>
</evidence>
<evidence type="ECO:0000256" key="2">
    <source>
        <dbReference type="ARBA" id="ARBA00022741"/>
    </source>
</evidence>
<keyword evidence="2" id="KW-0547">Nucleotide-binding</keyword>
<keyword evidence="4" id="KW-0472">Membrane</keyword>
<feature type="domain" description="AIG1-type G" evidence="5">
    <location>
        <begin position="40"/>
        <end position="187"/>
    </location>
</feature>
<evidence type="ECO:0000313" key="6">
    <source>
        <dbReference type="EMBL" id="KAK0050005.1"/>
    </source>
</evidence>
<organism evidence="6 7">
    <name type="scientific">Biomphalaria pfeifferi</name>
    <name type="common">Bloodfluke planorb</name>
    <name type="synonym">Freshwater snail</name>
    <dbReference type="NCBI Taxonomy" id="112525"/>
    <lineage>
        <taxon>Eukaryota</taxon>
        <taxon>Metazoa</taxon>
        <taxon>Spiralia</taxon>
        <taxon>Lophotrochozoa</taxon>
        <taxon>Mollusca</taxon>
        <taxon>Gastropoda</taxon>
        <taxon>Heterobranchia</taxon>
        <taxon>Euthyneura</taxon>
        <taxon>Panpulmonata</taxon>
        <taxon>Hygrophila</taxon>
        <taxon>Lymnaeoidea</taxon>
        <taxon>Planorbidae</taxon>
        <taxon>Biomphalaria</taxon>
    </lineage>
</organism>
<keyword evidence="4" id="KW-0812">Transmembrane</keyword>
<dbReference type="EMBL" id="JASAOG010000119">
    <property type="protein sequence ID" value="KAK0050005.1"/>
    <property type="molecule type" value="Genomic_DNA"/>
</dbReference>
<evidence type="ECO:0000256" key="3">
    <source>
        <dbReference type="ARBA" id="ARBA00023134"/>
    </source>
</evidence>
<dbReference type="Pfam" id="PF04548">
    <property type="entry name" value="AIG1"/>
    <property type="match status" value="1"/>
</dbReference>
<keyword evidence="3" id="KW-0342">GTP-binding</keyword>
<proteinExistence type="inferred from homology"/>
<name>A0AAD8B8G3_BIOPF</name>
<reference evidence="6" key="2">
    <citation type="submission" date="2023-04" db="EMBL/GenBank/DDBJ databases">
        <authorList>
            <person name="Bu L."/>
            <person name="Lu L."/>
            <person name="Laidemitt M.R."/>
            <person name="Zhang S.M."/>
            <person name="Mutuku M."/>
            <person name="Mkoji G."/>
            <person name="Steinauer M."/>
            <person name="Loker E.S."/>
        </authorList>
    </citation>
    <scope>NUCLEOTIDE SEQUENCE</scope>
    <source>
        <strain evidence="6">KasaAsao</strain>
        <tissue evidence="6">Whole Snail</tissue>
    </source>
</reference>
<feature type="transmembrane region" description="Helical" evidence="4">
    <location>
        <begin position="231"/>
        <end position="250"/>
    </location>
</feature>
<evidence type="ECO:0000313" key="7">
    <source>
        <dbReference type="Proteomes" id="UP001233172"/>
    </source>
</evidence>
<evidence type="ECO:0000256" key="4">
    <source>
        <dbReference type="SAM" id="Phobius"/>
    </source>
</evidence>
<dbReference type="Gene3D" id="3.40.50.300">
    <property type="entry name" value="P-loop containing nucleotide triphosphate hydrolases"/>
    <property type="match status" value="1"/>
</dbReference>
<sequence>MATMKRLLLVGRGGNGLTSCAKSIKEAQTDYTPFKTLAIECPGVGDTGDGRRESIESTRYTLKEILKEYNKDGGFNAIALVLKYGARFTKQEKDAVEEVKLMFGKNVFQKHGIIIMSYGDLFGLIKETDGPTFMDWVTEQRGDVEKLFKEVKRKVYLLDNKTKDMEIKRCQYNDLIECFRYLSEPYTLQDFENARRENLSADTSYNDSNLPQEGGSRYQLTNFVKDHPKNVLVLILFLVFAVIVFFILSISKTCK</sequence>
<protein>
    <submittedName>
        <fullName evidence="6">Protein AIG1</fullName>
    </submittedName>
</protein>
<dbReference type="PANTHER" id="PTHR10903:SF184">
    <property type="entry name" value="GTP-BINDING PROTEIN A"/>
    <property type="match status" value="1"/>
</dbReference>
<dbReference type="InterPro" id="IPR045058">
    <property type="entry name" value="GIMA/IAN/Toc"/>
</dbReference>
<evidence type="ECO:0000259" key="5">
    <source>
        <dbReference type="Pfam" id="PF04548"/>
    </source>
</evidence>
<accession>A0AAD8B8G3</accession>
<dbReference type="InterPro" id="IPR006703">
    <property type="entry name" value="G_AIG1"/>
</dbReference>
<dbReference type="GO" id="GO:0005525">
    <property type="term" value="F:GTP binding"/>
    <property type="evidence" value="ECO:0007669"/>
    <property type="project" value="UniProtKB-KW"/>
</dbReference>
<dbReference type="PANTHER" id="PTHR10903">
    <property type="entry name" value="GTPASE, IMAP FAMILY MEMBER-RELATED"/>
    <property type="match status" value="1"/>
</dbReference>
<comment type="similarity">
    <text evidence="1">Belongs to the TRAFAC class TrmE-Era-EngA-EngB-Septin-like GTPase superfamily. AIG1/Toc34/Toc159-like paraseptin GTPase family. IAN subfamily.</text>
</comment>
<reference evidence="6" key="1">
    <citation type="journal article" date="2023" name="PLoS Negl. Trop. Dis.">
        <title>A genome sequence for Biomphalaria pfeifferi, the major vector snail for the human-infecting parasite Schistosoma mansoni.</title>
        <authorList>
            <person name="Bu L."/>
            <person name="Lu L."/>
            <person name="Laidemitt M.R."/>
            <person name="Zhang S.M."/>
            <person name="Mutuku M."/>
            <person name="Mkoji G."/>
            <person name="Steinauer M."/>
            <person name="Loker E.S."/>
        </authorList>
    </citation>
    <scope>NUCLEOTIDE SEQUENCE</scope>
    <source>
        <strain evidence="6">KasaAsao</strain>
    </source>
</reference>
<dbReference type="Proteomes" id="UP001233172">
    <property type="component" value="Unassembled WGS sequence"/>
</dbReference>
<dbReference type="InterPro" id="IPR027417">
    <property type="entry name" value="P-loop_NTPase"/>
</dbReference>